<dbReference type="Gene3D" id="3.40.50.300">
    <property type="entry name" value="P-loop containing nucleotide triphosphate hydrolases"/>
    <property type="match status" value="1"/>
</dbReference>
<proteinExistence type="predicted"/>
<dbReference type="InterPro" id="IPR030393">
    <property type="entry name" value="G_ENGB_dom"/>
</dbReference>
<reference evidence="4 5" key="1">
    <citation type="journal article" date="2012" name="Genome Biol.">
        <title>Genome and low-iron response of an oceanic diatom adapted to chronic iron limitation.</title>
        <authorList>
            <person name="Lommer M."/>
            <person name="Specht M."/>
            <person name="Roy A.S."/>
            <person name="Kraemer L."/>
            <person name="Andreson R."/>
            <person name="Gutowska M.A."/>
            <person name="Wolf J."/>
            <person name="Bergner S.V."/>
            <person name="Schilhabel M.B."/>
            <person name="Klostermeier U.C."/>
            <person name="Beiko R.G."/>
            <person name="Rosenstiel P."/>
            <person name="Hippler M."/>
            <person name="Laroche J."/>
        </authorList>
    </citation>
    <scope>NUCLEOTIDE SEQUENCE [LARGE SCALE GENOMIC DNA]</scope>
    <source>
        <strain evidence="4 5">CCMP1005</strain>
    </source>
</reference>
<dbReference type="OrthoDB" id="391988at2759"/>
<evidence type="ECO:0000256" key="2">
    <source>
        <dbReference type="ARBA" id="ARBA00022842"/>
    </source>
</evidence>
<dbReference type="OMA" id="CATDFAV"/>
<keyword evidence="2" id="KW-0460">Magnesium</keyword>
<dbReference type="PANTHER" id="PTHR11649">
    <property type="entry name" value="MSS1/TRME-RELATED GTP-BINDING PROTEIN"/>
    <property type="match status" value="1"/>
</dbReference>
<evidence type="ECO:0000256" key="1">
    <source>
        <dbReference type="ARBA" id="ARBA00022741"/>
    </source>
</evidence>
<dbReference type="AlphaFoldDB" id="K0SSE0"/>
<dbReference type="Proteomes" id="UP000266841">
    <property type="component" value="Unassembled WGS sequence"/>
</dbReference>
<organism evidence="4 5">
    <name type="scientific">Thalassiosira oceanica</name>
    <name type="common">Marine diatom</name>
    <dbReference type="NCBI Taxonomy" id="159749"/>
    <lineage>
        <taxon>Eukaryota</taxon>
        <taxon>Sar</taxon>
        <taxon>Stramenopiles</taxon>
        <taxon>Ochrophyta</taxon>
        <taxon>Bacillariophyta</taxon>
        <taxon>Coscinodiscophyceae</taxon>
        <taxon>Thalassiosirophycidae</taxon>
        <taxon>Thalassiosirales</taxon>
        <taxon>Thalassiosiraceae</taxon>
        <taxon>Thalassiosira</taxon>
    </lineage>
</organism>
<sequence>MLTNRKSLAFTSKTPGKTQQFNCKTFPPLAFLPRRAFHLTVLCATDFAVNDKPDLERQIRFGDDVAGSADRDAFYIVDLPGFGFAKVPQQQRQHWSDFMDEYLRLRPNLRVVFHLIDARHGPTEEDGRIMRKVGTILGGEGTMNHAKYVVVLTKGDKNVKNASSKNPGTVARAVEEQLRQTMEQNGVGYAPVVLTSSETRLGRDEVWKYLKLAAAR</sequence>
<dbReference type="CDD" id="cd01876">
    <property type="entry name" value="YihA_EngB"/>
    <property type="match status" value="1"/>
</dbReference>
<gene>
    <name evidence="4" type="ORF">THAOC_10965</name>
</gene>
<dbReference type="PANTHER" id="PTHR11649:SF13">
    <property type="entry name" value="ENGB-TYPE G DOMAIN-CONTAINING PROTEIN"/>
    <property type="match status" value="1"/>
</dbReference>
<keyword evidence="5" id="KW-1185">Reference proteome</keyword>
<comment type="caution">
    <text evidence="4">The sequence shown here is derived from an EMBL/GenBank/DDBJ whole genome shotgun (WGS) entry which is preliminary data.</text>
</comment>
<dbReference type="SUPFAM" id="SSF52540">
    <property type="entry name" value="P-loop containing nucleoside triphosphate hydrolases"/>
    <property type="match status" value="1"/>
</dbReference>
<evidence type="ECO:0000313" key="4">
    <source>
        <dbReference type="EMBL" id="EJK67924.1"/>
    </source>
</evidence>
<protein>
    <submittedName>
        <fullName evidence="4">Uncharacterized protein</fullName>
    </submittedName>
</protein>
<evidence type="ECO:0000256" key="3">
    <source>
        <dbReference type="ARBA" id="ARBA00023134"/>
    </source>
</evidence>
<evidence type="ECO:0000313" key="5">
    <source>
        <dbReference type="Proteomes" id="UP000266841"/>
    </source>
</evidence>
<dbReference type="GO" id="GO:0005525">
    <property type="term" value="F:GTP binding"/>
    <property type="evidence" value="ECO:0007669"/>
    <property type="project" value="UniProtKB-KW"/>
</dbReference>
<name>K0SSE0_THAOC</name>
<dbReference type="InterPro" id="IPR027417">
    <property type="entry name" value="P-loop_NTPase"/>
</dbReference>
<accession>K0SSE0</accession>
<dbReference type="EMBL" id="AGNL01012365">
    <property type="protein sequence ID" value="EJK67924.1"/>
    <property type="molecule type" value="Genomic_DNA"/>
</dbReference>
<keyword evidence="1" id="KW-0547">Nucleotide-binding</keyword>
<keyword evidence="3" id="KW-0342">GTP-binding</keyword>
<dbReference type="eggNOG" id="KOG2486">
    <property type="taxonomic scope" value="Eukaryota"/>
</dbReference>